<proteinExistence type="predicted"/>
<gene>
    <name evidence="2" type="ORF">LXN57_38355</name>
</gene>
<keyword evidence="1" id="KW-1133">Transmembrane helix</keyword>
<evidence type="ECO:0000313" key="3">
    <source>
        <dbReference type="Proteomes" id="UP001523216"/>
    </source>
</evidence>
<dbReference type="Proteomes" id="UP001523216">
    <property type="component" value="Unassembled WGS sequence"/>
</dbReference>
<dbReference type="EMBL" id="JAMQOL010000059">
    <property type="protein sequence ID" value="MCM4083427.1"/>
    <property type="molecule type" value="Genomic_DNA"/>
</dbReference>
<dbReference type="PANTHER" id="PTHR37314:SF4">
    <property type="entry name" value="UPF0700 TRANSMEMBRANE PROTEIN YOAK"/>
    <property type="match status" value="1"/>
</dbReference>
<protein>
    <submittedName>
        <fullName evidence="2">DUF1275 domain-containing protein</fullName>
    </submittedName>
</protein>
<reference evidence="2 3" key="1">
    <citation type="submission" date="2022-06" db="EMBL/GenBank/DDBJ databases">
        <title>Actinoplanes abujensis sp. nov., isolated from Nigerian arid soil.</title>
        <authorList>
            <person name="Ding P."/>
        </authorList>
    </citation>
    <scope>NUCLEOTIDE SEQUENCE [LARGE SCALE GENOMIC DNA]</scope>
    <source>
        <strain evidence="3">TRM88002</strain>
    </source>
</reference>
<dbReference type="PANTHER" id="PTHR37314">
    <property type="entry name" value="SLR0142 PROTEIN"/>
    <property type="match status" value="1"/>
</dbReference>
<evidence type="ECO:0000256" key="1">
    <source>
        <dbReference type="SAM" id="Phobius"/>
    </source>
</evidence>
<evidence type="ECO:0000313" key="2">
    <source>
        <dbReference type="EMBL" id="MCM4083427.1"/>
    </source>
</evidence>
<feature type="transmembrane region" description="Helical" evidence="1">
    <location>
        <begin position="56"/>
        <end position="77"/>
    </location>
</feature>
<keyword evidence="1" id="KW-0812">Transmembrane</keyword>
<accession>A0ABT0YBL0</accession>
<keyword evidence="1" id="KW-0472">Membrane</keyword>
<dbReference type="Pfam" id="PF06912">
    <property type="entry name" value="DUF1275"/>
    <property type="match status" value="1"/>
</dbReference>
<comment type="caution">
    <text evidence="2">The sequence shown here is derived from an EMBL/GenBank/DDBJ whole genome shotgun (WGS) entry which is preliminary data.</text>
</comment>
<name>A0ABT0YBL0_9ACTN</name>
<feature type="transmembrane region" description="Helical" evidence="1">
    <location>
        <begin position="89"/>
        <end position="109"/>
    </location>
</feature>
<organism evidence="2 3">
    <name type="scientific">Paractinoplanes hotanensis</name>
    <dbReference type="NCBI Taxonomy" id="2906497"/>
    <lineage>
        <taxon>Bacteria</taxon>
        <taxon>Bacillati</taxon>
        <taxon>Actinomycetota</taxon>
        <taxon>Actinomycetes</taxon>
        <taxon>Micromonosporales</taxon>
        <taxon>Micromonosporaceae</taxon>
        <taxon>Paractinoplanes</taxon>
    </lineage>
</organism>
<dbReference type="InterPro" id="IPR010699">
    <property type="entry name" value="DUF1275"/>
</dbReference>
<keyword evidence="3" id="KW-1185">Reference proteome</keyword>
<sequence>MRRLVTPVGLMLALTFTTGVVDAVGYLSLDKVFAGNMTGNVVILGMAATGETDLPVLGPVLALVFFLVGAAVAGRVLRIASPGWSRRCTGLLSVVGVVLAGTALGLALLGAGTAVSRATMASLLALAMGVQAATARHLAVKDVTTVVVTSTLTSLAADSRLGGRRGQPALRRGAAVTLIALGAVTGAALCQVHEGLAVAAAALVVLAVTVLGHTCARSAGHPASTTGSAVPGLGVITAEIPRKKAGRP</sequence>
<dbReference type="RefSeq" id="WP_251803127.1">
    <property type="nucleotide sequence ID" value="NZ_JAMQOL010000059.1"/>
</dbReference>